<keyword evidence="1" id="KW-1133">Transmembrane helix</keyword>
<dbReference type="AlphaFoldDB" id="A0A9D1Q0F0"/>
<dbReference type="Proteomes" id="UP000823990">
    <property type="component" value="Unassembled WGS sequence"/>
</dbReference>
<evidence type="ECO:0000256" key="1">
    <source>
        <dbReference type="SAM" id="Phobius"/>
    </source>
</evidence>
<gene>
    <name evidence="2" type="ORF">H9892_00890</name>
</gene>
<accession>A0A9D1Q0F0</accession>
<protein>
    <submittedName>
        <fullName evidence="2">Uncharacterized protein</fullName>
    </submittedName>
</protein>
<reference evidence="2" key="2">
    <citation type="submission" date="2021-04" db="EMBL/GenBank/DDBJ databases">
        <authorList>
            <person name="Gilroy R."/>
        </authorList>
    </citation>
    <scope>NUCLEOTIDE SEQUENCE</scope>
    <source>
        <strain evidence="2">12435</strain>
    </source>
</reference>
<reference evidence="2" key="1">
    <citation type="journal article" date="2021" name="PeerJ">
        <title>Extensive microbial diversity within the chicken gut microbiome revealed by metagenomics and culture.</title>
        <authorList>
            <person name="Gilroy R."/>
            <person name="Ravi A."/>
            <person name="Getino M."/>
            <person name="Pursley I."/>
            <person name="Horton D.L."/>
            <person name="Alikhan N.F."/>
            <person name="Baker D."/>
            <person name="Gharbi K."/>
            <person name="Hall N."/>
            <person name="Watson M."/>
            <person name="Adriaenssens E.M."/>
            <person name="Foster-Nyarko E."/>
            <person name="Jarju S."/>
            <person name="Secka A."/>
            <person name="Antonio M."/>
            <person name="Oren A."/>
            <person name="Chaudhuri R.R."/>
            <person name="La Ragione R."/>
            <person name="Hildebrand F."/>
            <person name="Pallen M.J."/>
        </authorList>
    </citation>
    <scope>NUCLEOTIDE SEQUENCE</scope>
    <source>
        <strain evidence="2">12435</strain>
    </source>
</reference>
<evidence type="ECO:0000313" key="3">
    <source>
        <dbReference type="Proteomes" id="UP000823990"/>
    </source>
</evidence>
<comment type="caution">
    <text evidence="2">The sequence shown here is derived from an EMBL/GenBank/DDBJ whole genome shotgun (WGS) entry which is preliminary data.</text>
</comment>
<keyword evidence="1" id="KW-0812">Transmembrane</keyword>
<feature type="transmembrane region" description="Helical" evidence="1">
    <location>
        <begin position="71"/>
        <end position="90"/>
    </location>
</feature>
<feature type="transmembrane region" description="Helical" evidence="1">
    <location>
        <begin position="44"/>
        <end position="65"/>
    </location>
</feature>
<sequence>MNETNGNENYIDYNELSEEKKKALYEEFLASYAEEKRLSRIFRFAPLAFAAVIMILAVASLVVYFAAGIGVTFIVVLAATLAALLVFVIFKIRLDKIRLAHSARYAAWLRDVKHVIAELR</sequence>
<name>A0A9D1Q0F0_9FIRM</name>
<evidence type="ECO:0000313" key="2">
    <source>
        <dbReference type="EMBL" id="HIW01888.1"/>
    </source>
</evidence>
<proteinExistence type="predicted"/>
<organism evidence="2 3">
    <name type="scientific">Candidatus Protoclostridium stercorigallinarum</name>
    <dbReference type="NCBI Taxonomy" id="2838741"/>
    <lineage>
        <taxon>Bacteria</taxon>
        <taxon>Bacillati</taxon>
        <taxon>Bacillota</taxon>
        <taxon>Clostridia</taxon>
        <taxon>Candidatus Protoclostridium</taxon>
    </lineage>
</organism>
<dbReference type="EMBL" id="DXHS01000015">
    <property type="protein sequence ID" value="HIW01888.1"/>
    <property type="molecule type" value="Genomic_DNA"/>
</dbReference>
<keyword evidence="1" id="KW-0472">Membrane</keyword>